<name>A0A3E1P8I8_9BACT</name>
<dbReference type="EMBL" id="QTJV01000001">
    <property type="protein sequence ID" value="RFM36509.1"/>
    <property type="molecule type" value="Genomic_DNA"/>
</dbReference>
<keyword evidence="2" id="KW-1185">Reference proteome</keyword>
<dbReference type="AlphaFoldDB" id="A0A3E1P8I8"/>
<reference evidence="1 2" key="1">
    <citation type="submission" date="2018-08" db="EMBL/GenBank/DDBJ databases">
        <title>Chitinophaga sp. K20C18050901, a novel bacterium isolated from forest soil.</title>
        <authorList>
            <person name="Wang C."/>
        </authorList>
    </citation>
    <scope>NUCLEOTIDE SEQUENCE [LARGE SCALE GENOMIC DNA]</scope>
    <source>
        <strain evidence="1 2">K20C18050901</strain>
    </source>
</reference>
<proteinExistence type="predicted"/>
<dbReference type="RefSeq" id="WP_116851832.1">
    <property type="nucleotide sequence ID" value="NZ_QTJV01000001.1"/>
</dbReference>
<dbReference type="OrthoDB" id="1091595at2"/>
<gene>
    <name evidence="1" type="ORF">DXN04_03120</name>
</gene>
<organism evidence="1 2">
    <name type="scientific">Chitinophaga silvisoli</name>
    <dbReference type="NCBI Taxonomy" id="2291814"/>
    <lineage>
        <taxon>Bacteria</taxon>
        <taxon>Pseudomonadati</taxon>
        <taxon>Bacteroidota</taxon>
        <taxon>Chitinophagia</taxon>
        <taxon>Chitinophagales</taxon>
        <taxon>Chitinophagaceae</taxon>
        <taxon>Chitinophaga</taxon>
    </lineage>
</organism>
<sequence>MPQFTLPYFGSIDSGALENNYETEIRIAGYDISLDLNFSGKSIEPSSLSILNKYLDNLEDHLLKTREFISENYADEDAADGVRFYFEFHKEEAGIEELGINETGDADEQLLNKIHPVRIGLYPDSHQFAVYDYTFGKDFTNYVLVINTDEDGDLTYITVES</sequence>
<accession>A0A3E1P8I8</accession>
<evidence type="ECO:0000313" key="2">
    <source>
        <dbReference type="Proteomes" id="UP000261174"/>
    </source>
</evidence>
<evidence type="ECO:0000313" key="1">
    <source>
        <dbReference type="EMBL" id="RFM36509.1"/>
    </source>
</evidence>
<protein>
    <submittedName>
        <fullName evidence="1">DUF2004 domain-containing protein</fullName>
    </submittedName>
</protein>
<comment type="caution">
    <text evidence="1">The sequence shown here is derived from an EMBL/GenBank/DDBJ whole genome shotgun (WGS) entry which is preliminary data.</text>
</comment>
<dbReference type="Proteomes" id="UP000261174">
    <property type="component" value="Unassembled WGS sequence"/>
</dbReference>